<dbReference type="AlphaFoldDB" id="A0A1U7WXE4"/>
<dbReference type="KEGG" id="nsy:104230795"/>
<organism evidence="2 3">
    <name type="scientific">Nicotiana sylvestris</name>
    <name type="common">Wood tobacco</name>
    <name type="synonym">South American tobacco</name>
    <dbReference type="NCBI Taxonomy" id="4096"/>
    <lineage>
        <taxon>Eukaryota</taxon>
        <taxon>Viridiplantae</taxon>
        <taxon>Streptophyta</taxon>
        <taxon>Embryophyta</taxon>
        <taxon>Tracheophyta</taxon>
        <taxon>Spermatophyta</taxon>
        <taxon>Magnoliopsida</taxon>
        <taxon>eudicotyledons</taxon>
        <taxon>Gunneridae</taxon>
        <taxon>Pentapetalae</taxon>
        <taxon>asterids</taxon>
        <taxon>lamiids</taxon>
        <taxon>Solanales</taxon>
        <taxon>Solanaceae</taxon>
        <taxon>Nicotianoideae</taxon>
        <taxon>Nicotianeae</taxon>
        <taxon>Nicotiana</taxon>
    </lineage>
</organism>
<dbReference type="Proteomes" id="UP000189701">
    <property type="component" value="Unplaced"/>
</dbReference>
<evidence type="ECO:0000256" key="1">
    <source>
        <dbReference type="SAM" id="MobiDB-lite"/>
    </source>
</evidence>
<gene>
    <name evidence="3" type="primary">LOC104230795</name>
</gene>
<dbReference type="GeneID" id="104230795"/>
<keyword evidence="2" id="KW-1185">Reference proteome</keyword>
<evidence type="ECO:0000313" key="2">
    <source>
        <dbReference type="Proteomes" id="UP000189701"/>
    </source>
</evidence>
<dbReference type="OrthoDB" id="1240807at2759"/>
<evidence type="ECO:0000313" key="3">
    <source>
        <dbReference type="RefSeq" id="XP_009781976.1"/>
    </source>
</evidence>
<reference evidence="3" key="2">
    <citation type="submission" date="2025-08" db="UniProtKB">
        <authorList>
            <consortium name="RefSeq"/>
        </authorList>
    </citation>
    <scope>IDENTIFICATION</scope>
    <source>
        <tissue evidence="3">Leaf</tissue>
    </source>
</reference>
<feature type="compositionally biased region" description="Acidic residues" evidence="1">
    <location>
        <begin position="45"/>
        <end position="54"/>
    </location>
</feature>
<protein>
    <submittedName>
        <fullName evidence="3">Uncharacterized protein LOC104230795</fullName>
    </submittedName>
</protein>
<proteinExistence type="predicted"/>
<accession>A0A1U7WXE4</accession>
<sequence>MSTHYDFENEKLDGPVLTQLPINDVFTRDLADAQSQEDNSNYDKGDDEEEENAEPDLMRKHDPPPVIPRVYTSHVSFHSRHIPYLDHLSSMPDVNSLTRDFDEIWTAMWDESRPTVLAKGMFFPNKARLSRAAKMYTVKECCEMMV</sequence>
<name>A0A1U7WXE4_NICSY</name>
<dbReference type="RefSeq" id="XP_009781976.1">
    <property type="nucleotide sequence ID" value="XM_009783674.1"/>
</dbReference>
<reference evidence="2" key="1">
    <citation type="journal article" date="2013" name="Genome Biol.">
        <title>Reference genomes and transcriptomes of Nicotiana sylvestris and Nicotiana tomentosiformis.</title>
        <authorList>
            <person name="Sierro N."/>
            <person name="Battey J.N."/>
            <person name="Ouadi S."/>
            <person name="Bovet L."/>
            <person name="Goepfert S."/>
            <person name="Bakaher N."/>
            <person name="Peitsch M.C."/>
            <person name="Ivanov N.V."/>
        </authorList>
    </citation>
    <scope>NUCLEOTIDE SEQUENCE [LARGE SCALE GENOMIC DNA]</scope>
</reference>
<feature type="region of interest" description="Disordered" evidence="1">
    <location>
        <begin position="31"/>
        <end position="65"/>
    </location>
</feature>